<accession>A0ABN5PNI2</accession>
<keyword evidence="2 7" id="KW-0813">Transport</keyword>
<dbReference type="NCBIfam" id="TIGR01726">
    <property type="entry name" value="HEQRo_perm_3TM"/>
    <property type="match status" value="1"/>
</dbReference>
<name>A0ABN5PNI2_9ACTO</name>
<dbReference type="PROSITE" id="PS50928">
    <property type="entry name" value="ABC_TM1"/>
    <property type="match status" value="1"/>
</dbReference>
<keyword evidence="11" id="KW-1185">Reference proteome</keyword>
<keyword evidence="5 7" id="KW-1133">Transmembrane helix</keyword>
<dbReference type="EMBL" id="CP032514">
    <property type="protein sequence ID" value="AYD89619.1"/>
    <property type="molecule type" value="Genomic_DNA"/>
</dbReference>
<dbReference type="Proteomes" id="UP000273001">
    <property type="component" value="Chromosome"/>
</dbReference>
<evidence type="ECO:0000313" key="11">
    <source>
        <dbReference type="Proteomes" id="UP000273001"/>
    </source>
</evidence>
<dbReference type="InterPro" id="IPR010065">
    <property type="entry name" value="AA_ABC_transptr_permease_3TM"/>
</dbReference>
<dbReference type="CDD" id="cd06261">
    <property type="entry name" value="TM_PBP2"/>
    <property type="match status" value="1"/>
</dbReference>
<evidence type="ECO:0000256" key="7">
    <source>
        <dbReference type="RuleBase" id="RU363032"/>
    </source>
</evidence>
<keyword evidence="4 7" id="KW-0812">Transmembrane</keyword>
<dbReference type="PANTHER" id="PTHR30614">
    <property type="entry name" value="MEMBRANE COMPONENT OF AMINO ACID ABC TRANSPORTER"/>
    <property type="match status" value="1"/>
</dbReference>
<evidence type="ECO:0000256" key="4">
    <source>
        <dbReference type="ARBA" id="ARBA00022692"/>
    </source>
</evidence>
<dbReference type="Pfam" id="PF00528">
    <property type="entry name" value="BPD_transp_1"/>
    <property type="match status" value="1"/>
</dbReference>
<comment type="subcellular location">
    <subcellularLocation>
        <location evidence="1 7">Cell membrane</location>
        <topology evidence="1 7">Multi-pass membrane protein</topology>
    </subcellularLocation>
</comment>
<feature type="transmembrane region" description="Helical" evidence="7">
    <location>
        <begin position="127"/>
        <end position="145"/>
    </location>
</feature>
<evidence type="ECO:0000313" key="10">
    <source>
        <dbReference type="EMBL" id="AYD89619.1"/>
    </source>
</evidence>
<evidence type="ECO:0000256" key="8">
    <source>
        <dbReference type="SAM" id="MobiDB-lite"/>
    </source>
</evidence>
<keyword evidence="6 7" id="KW-0472">Membrane</keyword>
<organism evidence="10 11">
    <name type="scientific">Actinomyces lilanjuaniae</name>
    <dbReference type="NCBI Taxonomy" id="2321394"/>
    <lineage>
        <taxon>Bacteria</taxon>
        <taxon>Bacillati</taxon>
        <taxon>Actinomycetota</taxon>
        <taxon>Actinomycetes</taxon>
        <taxon>Actinomycetales</taxon>
        <taxon>Actinomycetaceae</taxon>
        <taxon>Actinomyces</taxon>
    </lineage>
</organism>
<dbReference type="Gene3D" id="1.10.3720.10">
    <property type="entry name" value="MetI-like"/>
    <property type="match status" value="1"/>
</dbReference>
<dbReference type="InterPro" id="IPR000515">
    <property type="entry name" value="MetI-like"/>
</dbReference>
<comment type="similarity">
    <text evidence="7">Belongs to the binding-protein-dependent transport system permease family.</text>
</comment>
<feature type="transmembrane region" description="Helical" evidence="7">
    <location>
        <begin position="86"/>
        <end position="106"/>
    </location>
</feature>
<evidence type="ECO:0000256" key="3">
    <source>
        <dbReference type="ARBA" id="ARBA00022475"/>
    </source>
</evidence>
<dbReference type="InterPro" id="IPR035906">
    <property type="entry name" value="MetI-like_sf"/>
</dbReference>
<protein>
    <submittedName>
        <fullName evidence="10">Amino acid ABC transporter permease</fullName>
    </submittedName>
</protein>
<gene>
    <name evidence="10" type="ORF">D5R93_05340</name>
</gene>
<dbReference type="RefSeq" id="WP_120204202.1">
    <property type="nucleotide sequence ID" value="NZ_CP032514.1"/>
</dbReference>
<feature type="compositionally biased region" description="Polar residues" evidence="8">
    <location>
        <begin position="1"/>
        <end position="13"/>
    </location>
</feature>
<evidence type="ECO:0000256" key="6">
    <source>
        <dbReference type="ARBA" id="ARBA00023136"/>
    </source>
</evidence>
<proteinExistence type="inferred from homology"/>
<dbReference type="SUPFAM" id="SSF161098">
    <property type="entry name" value="MetI-like"/>
    <property type="match status" value="1"/>
</dbReference>
<feature type="region of interest" description="Disordered" evidence="8">
    <location>
        <begin position="1"/>
        <end position="21"/>
    </location>
</feature>
<evidence type="ECO:0000259" key="9">
    <source>
        <dbReference type="PROSITE" id="PS50928"/>
    </source>
</evidence>
<evidence type="ECO:0000256" key="1">
    <source>
        <dbReference type="ARBA" id="ARBA00004651"/>
    </source>
</evidence>
<feature type="transmembrane region" description="Helical" evidence="7">
    <location>
        <begin position="254"/>
        <end position="276"/>
    </location>
</feature>
<dbReference type="InterPro" id="IPR043429">
    <property type="entry name" value="ArtM/GltK/GlnP/TcyL/YhdX-like"/>
</dbReference>
<evidence type="ECO:0000256" key="2">
    <source>
        <dbReference type="ARBA" id="ARBA00022448"/>
    </source>
</evidence>
<feature type="transmembrane region" description="Helical" evidence="7">
    <location>
        <begin position="33"/>
        <end position="55"/>
    </location>
</feature>
<evidence type="ECO:0000256" key="5">
    <source>
        <dbReference type="ARBA" id="ARBA00022989"/>
    </source>
</evidence>
<reference evidence="10 11" key="1">
    <citation type="submission" date="2018-09" db="EMBL/GenBank/DDBJ databases">
        <authorList>
            <person name="Li J."/>
        </authorList>
    </citation>
    <scope>NUCLEOTIDE SEQUENCE [LARGE SCALE GENOMIC DNA]</scope>
    <source>
        <strain evidence="10 11">2129</strain>
    </source>
</reference>
<feature type="domain" description="ABC transmembrane type-1" evidence="9">
    <location>
        <begin position="82"/>
        <end position="276"/>
    </location>
</feature>
<dbReference type="PANTHER" id="PTHR30614:SF21">
    <property type="entry name" value="AMINO ACID ABC TRANSPORTER PERMEASE"/>
    <property type="match status" value="1"/>
</dbReference>
<sequence>MSLLTARTSSRPRGTTDADLLFDAPGPRGRRRILIGSVAVTLVLVALAAAALVQLDQAGQLAYPRWRYFLGQSVVSYLGRALADTLLVTVVGAALSFPLGIGLGWARMSRSTVVRLVVGTWIDAMRAVPMLLLIYFFLLAVPRWGLTLSPLWMLTVPVIMCSSATTAEVFRSGVAALDRGQSEAALALGLSRGQTMRLVLAPQALRLMLPTLVTQLVTILKDSSLGYVVAYAELMYAGRLLVSSARVSAHLDVYLPAYVIIAVVYVLVNWALGALARRVEARTR</sequence>
<keyword evidence="3" id="KW-1003">Cell membrane</keyword>